<feature type="modified residue" description="4-aspartylphosphate" evidence="1">
    <location>
        <position position="145"/>
    </location>
</feature>
<evidence type="ECO:0000256" key="1">
    <source>
        <dbReference type="PROSITE-ProRule" id="PRU00169"/>
    </source>
</evidence>
<dbReference type="Proteomes" id="UP000184363">
    <property type="component" value="Unassembled WGS sequence"/>
</dbReference>
<sequence length="217" mass="23401">MQDVAQLIQAITGLLWPLITAVLLWRLLPALRKVIESRDFSVKVGGVELSVQELADKLVKSTAELQAKASAAAPAPDEPQPSATPMPEHRTLRRILWVDDDPQHNAYETAQLEALGASVTTVRSTREAMAALDQPNSAYDAVITDMSRHEDTSFNPDAGIDLISAMRAANIDVPVIVYASDHARHREGEVVEASGEGVTSRPTELFGALGKIGRFAG</sequence>
<dbReference type="PROSITE" id="PS50110">
    <property type="entry name" value="RESPONSE_REGULATORY"/>
    <property type="match status" value="1"/>
</dbReference>
<keyword evidence="3" id="KW-0812">Transmembrane</keyword>
<keyword evidence="3" id="KW-1133">Transmembrane helix</keyword>
<feature type="region of interest" description="Disordered" evidence="2">
    <location>
        <begin position="69"/>
        <end position="89"/>
    </location>
</feature>
<dbReference type="InterPro" id="IPR001789">
    <property type="entry name" value="Sig_transdc_resp-reg_receiver"/>
</dbReference>
<dbReference type="GO" id="GO:0000160">
    <property type="term" value="P:phosphorelay signal transduction system"/>
    <property type="evidence" value="ECO:0007669"/>
    <property type="project" value="InterPro"/>
</dbReference>
<keyword evidence="3" id="KW-0472">Membrane</keyword>
<dbReference type="OrthoDB" id="88903at2"/>
<proteinExistence type="predicted"/>
<dbReference type="EMBL" id="FRAP01000016">
    <property type="protein sequence ID" value="SHL03294.1"/>
    <property type="molecule type" value="Genomic_DNA"/>
</dbReference>
<evidence type="ECO:0000313" key="5">
    <source>
        <dbReference type="EMBL" id="SHL03294.1"/>
    </source>
</evidence>
<evidence type="ECO:0000313" key="6">
    <source>
        <dbReference type="Proteomes" id="UP000184363"/>
    </source>
</evidence>
<dbReference type="SUPFAM" id="SSF52172">
    <property type="entry name" value="CheY-like"/>
    <property type="match status" value="1"/>
</dbReference>
<feature type="transmembrane region" description="Helical" evidence="3">
    <location>
        <begin position="6"/>
        <end position="28"/>
    </location>
</feature>
<evidence type="ECO:0000256" key="2">
    <source>
        <dbReference type="SAM" id="MobiDB-lite"/>
    </source>
</evidence>
<evidence type="ECO:0000256" key="3">
    <source>
        <dbReference type="SAM" id="Phobius"/>
    </source>
</evidence>
<organism evidence="5 6">
    <name type="scientific">Pseudonocardia thermophila</name>
    <dbReference type="NCBI Taxonomy" id="1848"/>
    <lineage>
        <taxon>Bacteria</taxon>
        <taxon>Bacillati</taxon>
        <taxon>Actinomycetota</taxon>
        <taxon>Actinomycetes</taxon>
        <taxon>Pseudonocardiales</taxon>
        <taxon>Pseudonocardiaceae</taxon>
        <taxon>Pseudonocardia</taxon>
    </lineage>
</organism>
<keyword evidence="1" id="KW-0597">Phosphoprotein</keyword>
<name>A0A1M6XBG4_PSETH</name>
<dbReference type="AlphaFoldDB" id="A0A1M6XBG4"/>
<feature type="domain" description="Response regulatory" evidence="4">
    <location>
        <begin position="94"/>
        <end position="216"/>
    </location>
</feature>
<evidence type="ECO:0000259" key="4">
    <source>
        <dbReference type="PROSITE" id="PS50110"/>
    </source>
</evidence>
<dbReference type="STRING" id="1848.SAMN05443637_116151"/>
<dbReference type="RefSeq" id="WP_073458778.1">
    <property type="nucleotide sequence ID" value="NZ_FRAP01000016.1"/>
</dbReference>
<keyword evidence="6" id="KW-1185">Reference proteome</keyword>
<accession>A0A1M6XBG4</accession>
<dbReference type="CDD" id="cd00156">
    <property type="entry name" value="REC"/>
    <property type="match status" value="1"/>
</dbReference>
<reference evidence="5 6" key="1">
    <citation type="submission" date="2016-11" db="EMBL/GenBank/DDBJ databases">
        <authorList>
            <person name="Jaros S."/>
            <person name="Januszkiewicz K."/>
            <person name="Wedrychowicz H."/>
        </authorList>
    </citation>
    <scope>NUCLEOTIDE SEQUENCE [LARGE SCALE GENOMIC DNA]</scope>
    <source>
        <strain evidence="5 6">DSM 43832</strain>
    </source>
</reference>
<gene>
    <name evidence="5" type="ORF">SAMN05443637_116151</name>
</gene>
<dbReference type="Gene3D" id="3.40.50.2300">
    <property type="match status" value="1"/>
</dbReference>
<dbReference type="InterPro" id="IPR011006">
    <property type="entry name" value="CheY-like_superfamily"/>
</dbReference>
<protein>
    <submittedName>
        <fullName evidence="5">Response regulator receiver domain-containing protein</fullName>
    </submittedName>
</protein>